<evidence type="ECO:0000256" key="1">
    <source>
        <dbReference type="SAM" id="MobiDB-lite"/>
    </source>
</evidence>
<proteinExistence type="predicted"/>
<feature type="region of interest" description="Disordered" evidence="1">
    <location>
        <begin position="36"/>
        <end position="58"/>
    </location>
</feature>
<keyword evidence="4" id="KW-0614">Plasmid</keyword>
<dbReference type="AlphaFoldDB" id="Q9ETJ4"/>
<organism evidence="4">
    <name type="scientific">Rhodococcus hoagii</name>
    <name type="common">Corynebacterium equii</name>
    <dbReference type="NCBI Taxonomy" id="43767"/>
    <lineage>
        <taxon>Bacteria</taxon>
        <taxon>Bacillati</taxon>
        <taxon>Actinomycetota</taxon>
        <taxon>Actinomycetes</taxon>
        <taxon>Mycobacteriales</taxon>
        <taxon>Nocardiaceae</taxon>
        <taxon>Prescottella</taxon>
    </lineage>
</organism>
<dbReference type="InterPro" id="IPR008810">
    <property type="entry name" value="R_equi_Vir"/>
</dbReference>
<name>Q9ETJ4_RHOHA</name>
<sequence length="80" mass="8557">MPIALTAVALPAGMASAQEMGDHAWSGSRAESDVAVLGKAESAHDDPSLRTPKLKKSNSGNQYRYTVLLSSFIFYQTLSI</sequence>
<reference evidence="3" key="2">
    <citation type="journal article" date="2010" name="FEMS Microbiol. Lett.">
        <title>Analysis of plasmid diversity in 96 Rhodococcus equi strains isolated in Normandy (France) and sequencing of the 87-kb type I virulence plasmid.</title>
        <authorList>
            <person name="Duquesne F."/>
            <person name="Hebert L."/>
            <person name="Sevin C."/>
            <person name="Breuil M.F."/>
            <person name="Tapprest J."/>
            <person name="Laugier C."/>
            <person name="Petry S."/>
        </authorList>
    </citation>
    <scope>NUCLEOTIDE SEQUENCE</scope>
    <source>
        <strain evidence="3">MBE116</strain>
        <plasmid evidence="3">pVAPAMBE116</plasmid>
    </source>
</reference>
<dbReference type="EMBL" id="HM114217">
    <property type="protein sequence ID" value="ADI50249.1"/>
    <property type="molecule type" value="Genomic_DNA"/>
</dbReference>
<dbReference type="EMBL" id="AF116907">
    <property type="protein sequence ID" value="AAG21717.1"/>
    <property type="molecule type" value="Genomic_DNA"/>
</dbReference>
<evidence type="ECO:0000313" key="2">
    <source>
        <dbReference type="EMBL" id="AAG21717.1"/>
    </source>
</evidence>
<evidence type="ECO:0000313" key="3">
    <source>
        <dbReference type="EMBL" id="ADI50249.1"/>
    </source>
</evidence>
<geneLocation type="plasmid" evidence="2">
    <name>unnamed</name>
</geneLocation>
<dbReference type="Pfam" id="PF05526">
    <property type="entry name" value="R_equi_Vir"/>
    <property type="match status" value="1"/>
</dbReference>
<dbReference type="EMBL" id="AP001204">
    <property type="protein sequence ID" value="BAB16622.1"/>
    <property type="molecule type" value="Genomic_DNA"/>
</dbReference>
<dbReference type="RefSeq" id="WP_010900375.1">
    <property type="nucleotide sequence ID" value="NZ_AP025545.1"/>
</dbReference>
<geneLocation type="plasmid" evidence="3">
    <name>pVAPAMBE116</name>
</geneLocation>
<protein>
    <submittedName>
        <fullName evidence="3">Virulence associated protein VapI</fullName>
    </submittedName>
</protein>
<reference evidence="4" key="1">
    <citation type="journal article" date="2000" name="Infect. Immun.">
        <title>DNA sequence and comparison of virulence plasmids from Rhodococcus equi ATCC 33701 and 103.</title>
        <authorList>
            <person name="Takai S."/>
            <person name="Hines S.A."/>
            <person name="Sekizaki T."/>
            <person name="Nicholson V.M."/>
            <person name="Alperin D.A."/>
            <person name="Osaki M."/>
            <person name="Takamatsu D."/>
            <person name="Nakamura M."/>
            <person name="Suzuki K."/>
            <person name="Ogino N."/>
            <person name="Kakuda T."/>
            <person name="Dan H."/>
            <person name="Prescott J.F."/>
        </authorList>
    </citation>
    <scope>NUCLEOTIDE SEQUENCE</scope>
    <source>
        <strain evidence="2">103</strain>
        <strain evidence="4">ATCC33701</strain>
        <plasmid evidence="4">pREAT701 (p33701)</plasmid>
        <plasmid evidence="2">unnamed</plasmid>
    </source>
</reference>
<geneLocation type="plasmid" evidence="4">
    <name>pREAT701</name>
    <name>p33701</name>
</geneLocation>
<gene>
    <name evidence="4" type="primary">orf13</name>
    <name evidence="3" type="ORF">pVAPA_vapI</name>
</gene>
<accession>Q9ETJ4</accession>
<evidence type="ECO:0000313" key="4">
    <source>
        <dbReference type="EMBL" id="BAB16622.1"/>
    </source>
</evidence>